<protein>
    <submittedName>
        <fullName evidence="1">SdpI/YhfL protein family protein</fullName>
    </submittedName>
</protein>
<evidence type="ECO:0000313" key="2">
    <source>
        <dbReference type="Proteomes" id="UP000183263"/>
    </source>
</evidence>
<evidence type="ECO:0000313" key="1">
    <source>
        <dbReference type="EMBL" id="SDJ27600.1"/>
    </source>
</evidence>
<dbReference type="AlphaFoldDB" id="A0A1G8SG07"/>
<keyword evidence="2" id="KW-1185">Reference proteome</keyword>
<proteinExistence type="predicted"/>
<dbReference type="Pfam" id="PF13630">
    <property type="entry name" value="SdpI"/>
    <property type="match status" value="1"/>
</dbReference>
<dbReference type="EMBL" id="FNDN01000021">
    <property type="protein sequence ID" value="SDJ27600.1"/>
    <property type="molecule type" value="Genomic_DNA"/>
</dbReference>
<sequence>MLIVSVVLFTLALAVAGVAVAGLTERLPRNRWAGVRTPATLRDDQTFALANRIAGPTLLATAGLLALGGLGGLLVGGPLGAGLVVAALVTAALTAGAGGMMGAKAAAALPTSDAGACGNSCGACSLRDACSPS</sequence>
<accession>A0A1G8SG07</accession>
<reference evidence="1 2" key="1">
    <citation type="submission" date="2016-10" db="EMBL/GenBank/DDBJ databases">
        <authorList>
            <person name="de Groot N.N."/>
        </authorList>
    </citation>
    <scope>NUCLEOTIDE SEQUENCE [LARGE SCALE GENOMIC DNA]</scope>
    <source>
        <strain evidence="1 2">DSM 44892</strain>
    </source>
</reference>
<gene>
    <name evidence="1" type="ORF">SAMN05444695_12119</name>
</gene>
<organism evidence="1 2">
    <name type="scientific">Rhodococcus triatomae</name>
    <dbReference type="NCBI Taxonomy" id="300028"/>
    <lineage>
        <taxon>Bacteria</taxon>
        <taxon>Bacillati</taxon>
        <taxon>Actinomycetota</taxon>
        <taxon>Actinomycetes</taxon>
        <taxon>Mycobacteriales</taxon>
        <taxon>Nocardiaceae</taxon>
        <taxon>Rhodococcus</taxon>
    </lineage>
</organism>
<dbReference type="RefSeq" id="WP_072738867.1">
    <property type="nucleotide sequence ID" value="NZ_CP048813.1"/>
</dbReference>
<dbReference type="InterPro" id="IPR025962">
    <property type="entry name" value="SdpI/YhfL"/>
</dbReference>
<dbReference type="Proteomes" id="UP000183263">
    <property type="component" value="Unassembled WGS sequence"/>
</dbReference>
<name>A0A1G8SG07_9NOCA</name>